<gene>
    <name evidence="1" type="ORF">PanWU01x14_004080</name>
</gene>
<dbReference type="EMBL" id="JXTB01000002">
    <property type="protein sequence ID" value="PON79958.1"/>
    <property type="molecule type" value="Genomic_DNA"/>
</dbReference>
<protein>
    <submittedName>
        <fullName evidence="1">Uncharacterized protein</fullName>
    </submittedName>
</protein>
<dbReference type="AlphaFoldDB" id="A0A2P5E349"/>
<dbReference type="Proteomes" id="UP000237105">
    <property type="component" value="Unassembled WGS sequence"/>
</dbReference>
<evidence type="ECO:0000313" key="2">
    <source>
        <dbReference type="Proteomes" id="UP000237105"/>
    </source>
</evidence>
<name>A0A2P5E349_PARAD</name>
<sequence>MCEKIAATRSIYVIWISLLRSRKLWVKGNGRSGLEVYVFEIVSPAGDGEVDGVEPKNTKNGLAPYVARTGEMVM</sequence>
<keyword evidence="2" id="KW-1185">Reference proteome</keyword>
<reference evidence="2" key="1">
    <citation type="submission" date="2016-06" db="EMBL/GenBank/DDBJ databases">
        <title>Parallel loss of symbiosis genes in relatives of nitrogen-fixing non-legume Parasponia.</title>
        <authorList>
            <person name="Van Velzen R."/>
            <person name="Holmer R."/>
            <person name="Bu F."/>
            <person name="Rutten L."/>
            <person name="Van Zeijl A."/>
            <person name="Liu W."/>
            <person name="Santuari L."/>
            <person name="Cao Q."/>
            <person name="Sharma T."/>
            <person name="Shen D."/>
            <person name="Roswanjaya Y."/>
            <person name="Wardhani T."/>
            <person name="Kalhor M.S."/>
            <person name="Jansen J."/>
            <person name="Van den Hoogen J."/>
            <person name="Gungor B."/>
            <person name="Hartog M."/>
            <person name="Hontelez J."/>
            <person name="Verver J."/>
            <person name="Yang W.-C."/>
            <person name="Schijlen E."/>
            <person name="Repin R."/>
            <person name="Schilthuizen M."/>
            <person name="Schranz E."/>
            <person name="Heidstra R."/>
            <person name="Miyata K."/>
            <person name="Fedorova E."/>
            <person name="Kohlen W."/>
            <person name="Bisseling T."/>
            <person name="Smit S."/>
            <person name="Geurts R."/>
        </authorList>
    </citation>
    <scope>NUCLEOTIDE SEQUENCE [LARGE SCALE GENOMIC DNA]</scope>
    <source>
        <strain evidence="2">cv. WU1-14</strain>
    </source>
</reference>
<comment type="caution">
    <text evidence="1">The sequence shown here is derived from an EMBL/GenBank/DDBJ whole genome shotgun (WGS) entry which is preliminary data.</text>
</comment>
<evidence type="ECO:0000313" key="1">
    <source>
        <dbReference type="EMBL" id="PON79958.1"/>
    </source>
</evidence>
<accession>A0A2P5E349</accession>
<organism evidence="1 2">
    <name type="scientific">Parasponia andersonii</name>
    <name type="common">Sponia andersonii</name>
    <dbReference type="NCBI Taxonomy" id="3476"/>
    <lineage>
        <taxon>Eukaryota</taxon>
        <taxon>Viridiplantae</taxon>
        <taxon>Streptophyta</taxon>
        <taxon>Embryophyta</taxon>
        <taxon>Tracheophyta</taxon>
        <taxon>Spermatophyta</taxon>
        <taxon>Magnoliopsida</taxon>
        <taxon>eudicotyledons</taxon>
        <taxon>Gunneridae</taxon>
        <taxon>Pentapetalae</taxon>
        <taxon>rosids</taxon>
        <taxon>fabids</taxon>
        <taxon>Rosales</taxon>
        <taxon>Cannabaceae</taxon>
        <taxon>Parasponia</taxon>
    </lineage>
</organism>
<proteinExistence type="predicted"/>